<dbReference type="AlphaFoldDB" id="A0A5N5FYX4"/>
<dbReference type="EMBL" id="SMOL01000559">
    <property type="protein sequence ID" value="KAB2606352.1"/>
    <property type="molecule type" value="Genomic_DNA"/>
</dbReference>
<organism evidence="1 2">
    <name type="scientific">Pyrus ussuriensis x Pyrus communis</name>
    <dbReference type="NCBI Taxonomy" id="2448454"/>
    <lineage>
        <taxon>Eukaryota</taxon>
        <taxon>Viridiplantae</taxon>
        <taxon>Streptophyta</taxon>
        <taxon>Embryophyta</taxon>
        <taxon>Tracheophyta</taxon>
        <taxon>Spermatophyta</taxon>
        <taxon>Magnoliopsida</taxon>
        <taxon>eudicotyledons</taxon>
        <taxon>Gunneridae</taxon>
        <taxon>Pentapetalae</taxon>
        <taxon>rosids</taxon>
        <taxon>fabids</taxon>
        <taxon>Rosales</taxon>
        <taxon>Rosaceae</taxon>
        <taxon>Amygdaloideae</taxon>
        <taxon>Maleae</taxon>
        <taxon>Pyrus</taxon>
    </lineage>
</organism>
<protein>
    <submittedName>
        <fullName evidence="1">Disease resistance RPP13-like protein 1</fullName>
    </submittedName>
</protein>
<reference evidence="1 2" key="1">
    <citation type="submission" date="2019-09" db="EMBL/GenBank/DDBJ databases">
        <authorList>
            <person name="Ou C."/>
        </authorList>
    </citation>
    <scope>NUCLEOTIDE SEQUENCE [LARGE SCALE GENOMIC DNA]</scope>
    <source>
        <strain evidence="1">S2</strain>
        <tissue evidence="1">Leaf</tissue>
    </source>
</reference>
<sequence length="73" mass="8205">MGVGRGSGTFTVPLPPQPSLLSPLCILNWFLRSSLDLNWICGCREFVGRTVGVGWWWVLAEVVRWCELIKGWG</sequence>
<evidence type="ECO:0000313" key="2">
    <source>
        <dbReference type="Proteomes" id="UP000327157"/>
    </source>
</evidence>
<accession>A0A5N5FYX4</accession>
<comment type="caution">
    <text evidence="1">The sequence shown here is derived from an EMBL/GenBank/DDBJ whole genome shotgun (WGS) entry which is preliminary data.</text>
</comment>
<reference evidence="2" key="2">
    <citation type="submission" date="2019-10" db="EMBL/GenBank/DDBJ databases">
        <title>A de novo genome assembly of a pear dwarfing rootstock.</title>
        <authorList>
            <person name="Wang F."/>
            <person name="Wang J."/>
            <person name="Li S."/>
            <person name="Zhang Y."/>
            <person name="Fang M."/>
            <person name="Ma L."/>
            <person name="Zhao Y."/>
            <person name="Jiang S."/>
        </authorList>
    </citation>
    <scope>NUCLEOTIDE SEQUENCE [LARGE SCALE GENOMIC DNA]</scope>
</reference>
<dbReference type="Proteomes" id="UP000327157">
    <property type="component" value="Chromosome 11"/>
</dbReference>
<gene>
    <name evidence="1" type="ORF">D8674_006069</name>
</gene>
<reference evidence="1 2" key="3">
    <citation type="submission" date="2019-11" db="EMBL/GenBank/DDBJ databases">
        <title>A de novo genome assembly of a pear dwarfing rootstock.</title>
        <authorList>
            <person name="Wang F."/>
            <person name="Wang J."/>
            <person name="Li S."/>
            <person name="Zhang Y."/>
            <person name="Fang M."/>
            <person name="Ma L."/>
            <person name="Zhao Y."/>
            <person name="Jiang S."/>
        </authorList>
    </citation>
    <scope>NUCLEOTIDE SEQUENCE [LARGE SCALE GENOMIC DNA]</scope>
    <source>
        <strain evidence="1">S2</strain>
        <tissue evidence="1">Leaf</tissue>
    </source>
</reference>
<name>A0A5N5FYX4_9ROSA</name>
<keyword evidence="2" id="KW-1185">Reference proteome</keyword>
<evidence type="ECO:0000313" key="1">
    <source>
        <dbReference type="EMBL" id="KAB2606352.1"/>
    </source>
</evidence>
<proteinExistence type="predicted"/>